<proteinExistence type="inferred from homology"/>
<accession>A0ABP3R3N5</accession>
<dbReference type="Pfam" id="PF25917">
    <property type="entry name" value="BSH_RND"/>
    <property type="match status" value="1"/>
</dbReference>
<dbReference type="InterPro" id="IPR058624">
    <property type="entry name" value="MdtA-like_HH"/>
</dbReference>
<dbReference type="Gene3D" id="1.10.287.470">
    <property type="entry name" value="Helix hairpin bin"/>
    <property type="match status" value="1"/>
</dbReference>
<dbReference type="Proteomes" id="UP001501588">
    <property type="component" value="Unassembled WGS sequence"/>
</dbReference>
<name>A0ABP3R3N5_9PROT</name>
<reference evidence="8" key="1">
    <citation type="journal article" date="2019" name="Int. J. Syst. Evol. Microbiol.">
        <title>The Global Catalogue of Microorganisms (GCM) 10K type strain sequencing project: providing services to taxonomists for standard genome sequencing and annotation.</title>
        <authorList>
            <consortium name="The Broad Institute Genomics Platform"/>
            <consortium name="The Broad Institute Genome Sequencing Center for Infectious Disease"/>
            <person name="Wu L."/>
            <person name="Ma J."/>
        </authorList>
    </citation>
    <scope>NUCLEOTIDE SEQUENCE [LARGE SCALE GENOMIC DNA]</scope>
    <source>
        <strain evidence="8">JCM 9933</strain>
    </source>
</reference>
<evidence type="ECO:0000256" key="3">
    <source>
        <dbReference type="SAM" id="MobiDB-lite"/>
    </source>
</evidence>
<dbReference type="NCBIfam" id="TIGR01730">
    <property type="entry name" value="RND_mfp"/>
    <property type="match status" value="1"/>
</dbReference>
<dbReference type="Gene3D" id="2.40.50.100">
    <property type="match status" value="1"/>
</dbReference>
<gene>
    <name evidence="7" type="ORF">GCM10009416_44730</name>
</gene>
<evidence type="ECO:0000256" key="1">
    <source>
        <dbReference type="ARBA" id="ARBA00009477"/>
    </source>
</evidence>
<dbReference type="Pfam" id="PF25944">
    <property type="entry name" value="Beta-barrel_RND"/>
    <property type="match status" value="1"/>
</dbReference>
<dbReference type="InterPro" id="IPR006143">
    <property type="entry name" value="RND_pump_MFP"/>
</dbReference>
<feature type="domain" description="Multidrug resistance protein MdtA-like beta-barrel" evidence="6">
    <location>
        <begin position="219"/>
        <end position="301"/>
    </location>
</feature>
<dbReference type="RefSeq" id="WP_343897643.1">
    <property type="nucleotide sequence ID" value="NZ_BAAAFZ010000079.1"/>
</dbReference>
<sequence length="398" mass="42733">MRSQVRLGLAALAILALAAGGWRLWAASDGSAGRRDDVAKARNGPEFEVNVATAERTTVPVAFEYTGVVVSPKDAALRPRVTGTVVERPFEPGAFVEEGQVLFRIDPRPFEVALRAALAQREQAKAQLSFAEVEVARIAPLEDEGFASQQRLQQLQSNRAVAAGRLQEAEAEVARQQLNLDYAVVRAPFAGRAGLSDVNVGDLVTANQTELVSVVQMDPIEVQVALSAEASAAVQEAMADADPRLTVLSDGARPDREARIHKLDNRFNTNTARRLVRAWLPNGDGRYLPGEFVRTRVQVGTKERVLVPTVALTSQLDQRIVYAVDGGGRIRMAPVETGDDHGDMTAVLSGLRAGSLVATDHLQDLRHGQQVRVRQGGSERPGAPAAGAAVEGVGVERR</sequence>
<dbReference type="Gene3D" id="2.40.30.170">
    <property type="match status" value="1"/>
</dbReference>
<feature type="domain" description="Multidrug resistance protein MdtA-like alpha-helical hairpin" evidence="4">
    <location>
        <begin position="115"/>
        <end position="183"/>
    </location>
</feature>
<dbReference type="SUPFAM" id="SSF111369">
    <property type="entry name" value="HlyD-like secretion proteins"/>
    <property type="match status" value="1"/>
</dbReference>
<feature type="coiled-coil region" evidence="2">
    <location>
        <begin position="114"/>
        <end position="179"/>
    </location>
</feature>
<evidence type="ECO:0000313" key="8">
    <source>
        <dbReference type="Proteomes" id="UP001501588"/>
    </source>
</evidence>
<evidence type="ECO:0000256" key="2">
    <source>
        <dbReference type="SAM" id="Coils"/>
    </source>
</evidence>
<dbReference type="Gene3D" id="2.40.420.20">
    <property type="match status" value="1"/>
</dbReference>
<evidence type="ECO:0000259" key="4">
    <source>
        <dbReference type="Pfam" id="PF25876"/>
    </source>
</evidence>
<dbReference type="PANTHER" id="PTHR30158:SF24">
    <property type="entry name" value="HLYD FAMILY SECRETION PROTEIN"/>
    <property type="match status" value="1"/>
</dbReference>
<dbReference type="InterPro" id="IPR058625">
    <property type="entry name" value="MdtA-like_BSH"/>
</dbReference>
<feature type="domain" description="Multidrug resistance protein MdtA-like barrel-sandwich hybrid" evidence="5">
    <location>
        <begin position="75"/>
        <end position="215"/>
    </location>
</feature>
<feature type="compositionally biased region" description="Low complexity" evidence="3">
    <location>
        <begin position="376"/>
        <end position="398"/>
    </location>
</feature>
<evidence type="ECO:0000259" key="6">
    <source>
        <dbReference type="Pfam" id="PF25944"/>
    </source>
</evidence>
<comment type="caution">
    <text evidence="7">The sequence shown here is derived from an EMBL/GenBank/DDBJ whole genome shotgun (WGS) entry which is preliminary data.</text>
</comment>
<feature type="region of interest" description="Disordered" evidence="3">
    <location>
        <begin position="374"/>
        <end position="398"/>
    </location>
</feature>
<dbReference type="PANTHER" id="PTHR30158">
    <property type="entry name" value="ACRA/E-RELATED COMPONENT OF DRUG EFFLUX TRANSPORTER"/>
    <property type="match status" value="1"/>
</dbReference>
<keyword evidence="8" id="KW-1185">Reference proteome</keyword>
<keyword evidence="2" id="KW-0175">Coiled coil</keyword>
<dbReference type="Pfam" id="PF25876">
    <property type="entry name" value="HH_MFP_RND"/>
    <property type="match status" value="1"/>
</dbReference>
<evidence type="ECO:0000313" key="7">
    <source>
        <dbReference type="EMBL" id="GAA0601919.1"/>
    </source>
</evidence>
<organism evidence="7 8">
    <name type="scientific">Craurococcus roseus</name>
    <dbReference type="NCBI Taxonomy" id="77585"/>
    <lineage>
        <taxon>Bacteria</taxon>
        <taxon>Pseudomonadati</taxon>
        <taxon>Pseudomonadota</taxon>
        <taxon>Alphaproteobacteria</taxon>
        <taxon>Acetobacterales</taxon>
        <taxon>Acetobacteraceae</taxon>
        <taxon>Craurococcus</taxon>
    </lineage>
</organism>
<comment type="similarity">
    <text evidence="1">Belongs to the membrane fusion protein (MFP) (TC 8.A.1) family.</text>
</comment>
<dbReference type="InterPro" id="IPR058626">
    <property type="entry name" value="MdtA-like_b-barrel"/>
</dbReference>
<evidence type="ECO:0000259" key="5">
    <source>
        <dbReference type="Pfam" id="PF25917"/>
    </source>
</evidence>
<dbReference type="EMBL" id="BAAAFZ010000079">
    <property type="protein sequence ID" value="GAA0601919.1"/>
    <property type="molecule type" value="Genomic_DNA"/>
</dbReference>
<protein>
    <submittedName>
        <fullName evidence="7">Efflux RND transporter periplasmic adaptor subunit</fullName>
    </submittedName>
</protein>